<protein>
    <submittedName>
        <fullName evidence="2">Homeodomain-like superfamily protein</fullName>
    </submittedName>
</protein>
<evidence type="ECO:0000313" key="3">
    <source>
        <dbReference type="Proteomes" id="UP000006548"/>
    </source>
</evidence>
<dbReference type="Proteomes" id="UP000006548">
    <property type="component" value="Chromosome 2"/>
</dbReference>
<dbReference type="OrthoDB" id="1077569at2759"/>
<dbReference type="ExpressionAtlas" id="A0A178VUU1">
    <property type="expression patterns" value="baseline and differential"/>
</dbReference>
<dbReference type="GeneID" id="6240858"/>
<accession>A0A1P8AYG6</accession>
<evidence type="ECO:0000313" key="4">
    <source>
        <dbReference type="TAIR" id="AT2G30424"/>
    </source>
</evidence>
<proteinExistence type="predicted"/>
<organism evidence="2 3">
    <name type="scientific">Arabidopsis thaliana</name>
    <name type="common">Mouse-ear cress</name>
    <dbReference type="NCBI Taxonomy" id="3702"/>
    <lineage>
        <taxon>Eukaryota</taxon>
        <taxon>Viridiplantae</taxon>
        <taxon>Streptophyta</taxon>
        <taxon>Embryophyta</taxon>
        <taxon>Tracheophyta</taxon>
        <taxon>Spermatophyta</taxon>
        <taxon>Magnoliopsida</taxon>
        <taxon>eudicotyledons</taxon>
        <taxon>Gunneridae</taxon>
        <taxon>Pentapetalae</taxon>
        <taxon>rosids</taxon>
        <taxon>malvids</taxon>
        <taxon>Brassicales</taxon>
        <taxon>Brassicaceae</taxon>
        <taxon>Camelineae</taxon>
        <taxon>Arabidopsis</taxon>
    </lineage>
</organism>
<reference evidence="2 3" key="1">
    <citation type="journal article" date="1999" name="Nature">
        <title>Sequence and analysis of chromosome 2 of the plant Arabidopsis thaliana.</title>
        <authorList>
            <person name="Lin X."/>
            <person name="Kaul S."/>
            <person name="Rounsley S."/>
            <person name="Shea T.P."/>
            <person name="Benito M.I."/>
            <person name="Town C.D."/>
            <person name="Fujii C.Y."/>
            <person name="Mason T."/>
            <person name="Bowman C.L."/>
            <person name="Barnstead M."/>
            <person name="Feldblyum T.V."/>
            <person name="Buell C.R."/>
            <person name="Ketchum K.A."/>
            <person name="Lee J."/>
            <person name="Ronning C.M."/>
            <person name="Koo H.L."/>
            <person name="Moffat K.S."/>
            <person name="Cronin L.A."/>
            <person name="Shen M."/>
            <person name="Pai G."/>
            <person name="Van Aken S."/>
            <person name="Umayam L."/>
            <person name="Tallon L.J."/>
            <person name="Gill J.E."/>
            <person name="Adams M.D."/>
            <person name="Carrera A.J."/>
            <person name="Creasy T.H."/>
            <person name="Goodman H.M."/>
            <person name="Somerville C.R."/>
            <person name="Copenhaver G.P."/>
            <person name="Preuss D."/>
            <person name="Nierman W.C."/>
            <person name="White O."/>
            <person name="Eisen J.A."/>
            <person name="Salzberg S.L."/>
            <person name="Fraser C.M."/>
            <person name="Venter J.C."/>
        </authorList>
    </citation>
    <scope>NUCLEOTIDE SEQUENCE [LARGE SCALE GENOMIC DNA]</scope>
    <source>
        <strain evidence="3">cv. Columbia</strain>
    </source>
</reference>
<dbReference type="Araport" id="AT2G30424"/>
<dbReference type="TAIR" id="AT2G30424">
    <property type="gene designation" value="TCL2"/>
</dbReference>
<dbReference type="RefSeq" id="NP_001323923.1">
    <property type="nucleotide sequence ID" value="NM_001336256.1"/>
</dbReference>
<gene>
    <name evidence="2 4" type="primary">TCL2</name>
    <name evidence="2" type="synonym">TRICHOMELESS 2</name>
    <name evidence="1 2" type="ordered locus">At2g30424</name>
</gene>
<reference evidence="3" key="2">
    <citation type="journal article" date="2017" name="Plant J.">
        <title>Araport11: a complete reannotation of the Arabidopsis thaliana reference genome.</title>
        <authorList>
            <person name="Cheng C.Y."/>
            <person name="Krishnakumar V."/>
            <person name="Chan A.P."/>
            <person name="Thibaud-Nissen F."/>
            <person name="Schobel S."/>
            <person name="Town C.D."/>
        </authorList>
    </citation>
    <scope>GENOME REANNOTATION</scope>
    <source>
        <strain evidence="3">cv. Columbia</strain>
    </source>
</reference>
<name>A0A178VUU1_ARATH</name>
<sequence>MDNTNRLRHLRSRKQSKFTLGDTAEVNSVKWEFINMTEQEEDLIFRMHRLVGDR</sequence>
<evidence type="ECO:0000313" key="2">
    <source>
        <dbReference type="EMBL" id="ANM61721.1"/>
    </source>
</evidence>
<keyword evidence="3" id="KW-1185">Reference proteome</keyword>
<dbReference type="OMA" id="KDIERYW"/>
<dbReference type="AlphaFoldDB" id="A0A178VUU1"/>
<dbReference type="GO" id="GO:0003677">
    <property type="term" value="F:DNA binding"/>
    <property type="evidence" value="ECO:0007669"/>
    <property type="project" value="UniProtKB-KW"/>
</dbReference>
<evidence type="ECO:0000313" key="1">
    <source>
        <dbReference type="Araport" id="AT2G30424"/>
    </source>
</evidence>
<dbReference type="EMBL" id="CP002685">
    <property type="protein sequence ID" value="ANM61721.1"/>
    <property type="molecule type" value="Genomic_DNA"/>
</dbReference>
<accession>A0A178VUU1</accession>